<proteinExistence type="predicted"/>
<keyword evidence="3" id="KW-1185">Reference proteome</keyword>
<evidence type="ECO:0000256" key="1">
    <source>
        <dbReference type="SAM" id="Phobius"/>
    </source>
</evidence>
<gene>
    <name evidence="2" type="ORF">EBB54_05545</name>
</gene>
<feature type="transmembrane region" description="Helical" evidence="1">
    <location>
        <begin position="24"/>
        <end position="46"/>
    </location>
</feature>
<protein>
    <submittedName>
        <fullName evidence="2">Uncharacterized protein</fullName>
    </submittedName>
</protein>
<evidence type="ECO:0000313" key="2">
    <source>
        <dbReference type="EMBL" id="RRK30900.1"/>
    </source>
</evidence>
<dbReference type="Pfam" id="PF12730">
    <property type="entry name" value="ABC2_membrane_4"/>
    <property type="match status" value="1"/>
</dbReference>
<dbReference type="EMBL" id="RHJS01000002">
    <property type="protein sequence ID" value="RRK30900.1"/>
    <property type="molecule type" value="Genomic_DNA"/>
</dbReference>
<comment type="caution">
    <text evidence="2">The sequence shown here is derived from an EMBL/GenBank/DDBJ whole genome shotgun (WGS) entry which is preliminary data.</text>
</comment>
<sequence length="261" mass="29870">MKTTWSQTRLAYKAEIQKQRCRKVWIVPLGFLTVLTLWVSVPMFHFTAQDLTRGYQWLFYQISLLNAIFVPMMLAVTASRLCDMEIKGNTLKLLYTLEKTGRFYDIKFLAEARYLLLFSFGEVLVILLLGKLFHITEPVRLLPFGEHFLAVSAVGAVLLSFQHLLSLMSDNQILPLCAGLAGSFLGLFSMYFPRAVNLCIVWGYFSIFSVSGINWGQVPEGADYNDYMQYLDFPLPGFLLFSAVGILLYLFEKGIFMRKEV</sequence>
<keyword evidence="1" id="KW-0472">Membrane</keyword>
<name>A0A426DDE8_9FIRM</name>
<dbReference type="Proteomes" id="UP000274920">
    <property type="component" value="Unassembled WGS sequence"/>
</dbReference>
<feature type="transmembrane region" description="Helical" evidence="1">
    <location>
        <begin position="233"/>
        <end position="251"/>
    </location>
</feature>
<dbReference type="AlphaFoldDB" id="A0A426DDE8"/>
<accession>A0A426DDE8</accession>
<feature type="transmembrane region" description="Helical" evidence="1">
    <location>
        <begin position="58"/>
        <end position="78"/>
    </location>
</feature>
<reference evidence="2" key="1">
    <citation type="submission" date="2018-10" db="EMBL/GenBank/DDBJ databases">
        <title>Schaedlerella arabinophila gen. nov. sp. nov., isolated from the mouse intestinal tract and comparative analysis with the genome of the closely related altered Schaedler flora strain ASF502.</title>
        <authorList>
            <person name="Miyake S."/>
            <person name="Soh M."/>
            <person name="Seedorf H."/>
        </authorList>
    </citation>
    <scope>NUCLEOTIDE SEQUENCE [LARGE SCALE GENOMIC DNA]</scope>
    <source>
        <strain evidence="2">DSM 106076</strain>
    </source>
</reference>
<feature type="transmembrane region" description="Helical" evidence="1">
    <location>
        <begin position="114"/>
        <end position="135"/>
    </location>
</feature>
<evidence type="ECO:0000313" key="3">
    <source>
        <dbReference type="Proteomes" id="UP000274920"/>
    </source>
</evidence>
<keyword evidence="1" id="KW-1133">Transmembrane helix</keyword>
<keyword evidence="1" id="KW-0812">Transmembrane</keyword>
<organism evidence="2 3">
    <name type="scientific">Schaedlerella arabinosiphila</name>
    <dbReference type="NCBI Taxonomy" id="2044587"/>
    <lineage>
        <taxon>Bacteria</taxon>
        <taxon>Bacillati</taxon>
        <taxon>Bacillota</taxon>
        <taxon>Clostridia</taxon>
        <taxon>Lachnospirales</taxon>
        <taxon>Lachnospiraceae</taxon>
        <taxon>Schaedlerella</taxon>
    </lineage>
</organism>
<feature type="transmembrane region" description="Helical" evidence="1">
    <location>
        <begin position="173"/>
        <end position="192"/>
    </location>
</feature>